<keyword evidence="13 16" id="KW-0961">Cell wall biogenesis/degradation</keyword>
<dbReference type="NCBIfam" id="TIGR02614">
    <property type="entry name" value="ftsW"/>
    <property type="match status" value="1"/>
</dbReference>
<dbReference type="AlphaFoldDB" id="A0A0Q9YT36"/>
<dbReference type="PANTHER" id="PTHR30474">
    <property type="entry name" value="CELL CYCLE PROTEIN"/>
    <property type="match status" value="1"/>
</dbReference>
<keyword evidence="8 16" id="KW-0133">Cell shape</keyword>
<dbReference type="PATRIC" id="fig|1590043.3.peg.2770"/>
<feature type="transmembrane region" description="Helical" evidence="16">
    <location>
        <begin position="171"/>
        <end position="188"/>
    </location>
</feature>
<keyword evidence="10 16" id="KW-1133">Transmembrane helix</keyword>
<dbReference type="InterPro" id="IPR013437">
    <property type="entry name" value="FtsW"/>
</dbReference>
<dbReference type="PROSITE" id="PS00428">
    <property type="entry name" value="FTSW_RODA_SPOVE"/>
    <property type="match status" value="1"/>
</dbReference>
<feature type="transmembrane region" description="Helical" evidence="16">
    <location>
        <begin position="195"/>
        <end position="215"/>
    </location>
</feature>
<dbReference type="InterPro" id="IPR018365">
    <property type="entry name" value="Cell_cycle_FtsW-rel_CS"/>
</dbReference>
<evidence type="ECO:0000256" key="8">
    <source>
        <dbReference type="ARBA" id="ARBA00022960"/>
    </source>
</evidence>
<dbReference type="EMBL" id="LKAJ01000015">
    <property type="protein sequence ID" value="KRG19745.1"/>
    <property type="molecule type" value="Genomic_DNA"/>
</dbReference>
<keyword evidence="12 16" id="KW-0131">Cell cycle</keyword>
<feature type="transmembrane region" description="Helical" evidence="16">
    <location>
        <begin position="314"/>
        <end position="333"/>
    </location>
</feature>
<feature type="transmembrane region" description="Helical" evidence="16">
    <location>
        <begin position="52"/>
        <end position="70"/>
    </location>
</feature>
<feature type="transmembrane region" description="Helical" evidence="16">
    <location>
        <begin position="269"/>
        <end position="293"/>
    </location>
</feature>
<evidence type="ECO:0000256" key="1">
    <source>
        <dbReference type="ARBA" id="ARBA00004651"/>
    </source>
</evidence>
<evidence type="ECO:0000313" key="17">
    <source>
        <dbReference type="EMBL" id="KRG19745.1"/>
    </source>
</evidence>
<dbReference type="GO" id="GO:0008955">
    <property type="term" value="F:peptidoglycan glycosyltransferase activity"/>
    <property type="evidence" value="ECO:0007669"/>
    <property type="project" value="UniProtKB-UniRule"/>
</dbReference>
<dbReference type="HAMAP" id="MF_00913">
    <property type="entry name" value="PGT_FtsW_proteobact"/>
    <property type="match status" value="1"/>
</dbReference>
<evidence type="ECO:0000256" key="15">
    <source>
        <dbReference type="ARBA" id="ARBA00049902"/>
    </source>
</evidence>
<reference evidence="17" key="1">
    <citation type="submission" date="2015-09" db="EMBL/GenBank/DDBJ databases">
        <title>Draft Genome Sequences of Two Novel Amoeba-resistant Intranuclear Bacteria, Candidatus Berkiella cookevillensis and Candidatus Berkiella aquae.</title>
        <authorList>
            <person name="Mehari Y.T."/>
            <person name="Arivett B.A."/>
            <person name="Farone A.L."/>
            <person name="Gunderson J.H."/>
            <person name="Farone M.B."/>
        </authorList>
    </citation>
    <scope>NUCLEOTIDE SEQUENCE [LARGE SCALE GENOMIC DNA]</scope>
    <source>
        <strain evidence="17">HT99</strain>
    </source>
</reference>
<keyword evidence="11 16" id="KW-0472">Membrane</keyword>
<gene>
    <name evidence="16 17" type="primary">ftsW</name>
    <name evidence="17" type="ORF">HT99x_02724</name>
</gene>
<dbReference type="GO" id="GO:0009252">
    <property type="term" value="P:peptidoglycan biosynthetic process"/>
    <property type="evidence" value="ECO:0007669"/>
    <property type="project" value="UniProtKB-UniRule"/>
</dbReference>
<protein>
    <recommendedName>
        <fullName evidence="16">Probable peptidoglycan glycosyltransferase FtsW</fullName>
        <shortName evidence="16">PGT</shortName>
        <ecNumber evidence="16">2.4.99.28</ecNumber>
    </recommendedName>
    <alternativeName>
        <fullName evidence="16">Cell division protein FtsW</fullName>
    </alternativeName>
    <alternativeName>
        <fullName evidence="16">Cell wall polymerase</fullName>
    </alternativeName>
    <alternativeName>
        <fullName evidence="16">Peptidoglycan polymerase</fullName>
        <shortName evidence="16">PG polymerase</shortName>
    </alternativeName>
</protein>
<dbReference type="GO" id="GO:0032153">
    <property type="term" value="C:cell division site"/>
    <property type="evidence" value="ECO:0007669"/>
    <property type="project" value="UniProtKB-UniRule"/>
</dbReference>
<dbReference type="GO" id="GO:0071555">
    <property type="term" value="P:cell wall organization"/>
    <property type="evidence" value="ECO:0007669"/>
    <property type="project" value="UniProtKB-KW"/>
</dbReference>
<comment type="caution">
    <text evidence="17">The sequence shown here is derived from an EMBL/GenBank/DDBJ whole genome shotgun (WGS) entry which is preliminary data.</text>
</comment>
<comment type="subcellular location">
    <subcellularLocation>
        <location evidence="16">Cell inner membrane</location>
        <topology evidence="16">Multi-pass membrane protein</topology>
    </subcellularLocation>
    <subcellularLocation>
        <location evidence="1">Cell membrane</location>
        <topology evidence="1">Multi-pass membrane protein</topology>
    </subcellularLocation>
    <text evidence="16">Localizes to the division septum.</text>
</comment>
<dbReference type="RefSeq" id="WP_083482970.1">
    <property type="nucleotide sequence ID" value="NZ_LKAJ02000001.1"/>
</dbReference>
<evidence type="ECO:0000256" key="6">
    <source>
        <dbReference type="ARBA" id="ARBA00022679"/>
    </source>
</evidence>
<proteinExistence type="inferred from homology"/>
<accession>A0A0Q9YT36</accession>
<keyword evidence="7 16" id="KW-0812">Transmembrane</keyword>
<dbReference type="GO" id="GO:0008360">
    <property type="term" value="P:regulation of cell shape"/>
    <property type="evidence" value="ECO:0007669"/>
    <property type="project" value="UniProtKB-KW"/>
</dbReference>
<dbReference type="STRING" id="295108.HT99x_02724"/>
<keyword evidence="6 16" id="KW-0808">Transferase</keyword>
<comment type="catalytic activity">
    <reaction evidence="15 16">
        <text>[GlcNAc-(1-&gt;4)-Mur2Ac(oyl-L-Ala-gamma-D-Glu-L-Lys-D-Ala-D-Ala)](n)-di-trans,octa-cis-undecaprenyl diphosphate + beta-D-GlcNAc-(1-&gt;4)-Mur2Ac(oyl-L-Ala-gamma-D-Glu-L-Lys-D-Ala-D-Ala)-di-trans,octa-cis-undecaprenyl diphosphate = [GlcNAc-(1-&gt;4)-Mur2Ac(oyl-L-Ala-gamma-D-Glu-L-Lys-D-Ala-D-Ala)](n+1)-di-trans,octa-cis-undecaprenyl diphosphate + di-trans,octa-cis-undecaprenyl diphosphate + H(+)</text>
        <dbReference type="Rhea" id="RHEA:23708"/>
        <dbReference type="Rhea" id="RHEA-COMP:9602"/>
        <dbReference type="Rhea" id="RHEA-COMP:9603"/>
        <dbReference type="ChEBI" id="CHEBI:15378"/>
        <dbReference type="ChEBI" id="CHEBI:58405"/>
        <dbReference type="ChEBI" id="CHEBI:60033"/>
        <dbReference type="ChEBI" id="CHEBI:78435"/>
        <dbReference type="EC" id="2.4.99.28"/>
    </reaction>
</comment>
<keyword evidence="3 16" id="KW-1003">Cell membrane</keyword>
<evidence type="ECO:0000256" key="3">
    <source>
        <dbReference type="ARBA" id="ARBA00022475"/>
    </source>
</evidence>
<evidence type="ECO:0000256" key="10">
    <source>
        <dbReference type="ARBA" id="ARBA00022989"/>
    </source>
</evidence>
<keyword evidence="16" id="KW-0997">Cell inner membrane</keyword>
<evidence type="ECO:0000256" key="2">
    <source>
        <dbReference type="ARBA" id="ARBA00004752"/>
    </source>
</evidence>
<comment type="function">
    <text evidence="16">Peptidoglycan polymerase that is essential for cell division.</text>
</comment>
<evidence type="ECO:0000256" key="16">
    <source>
        <dbReference type="HAMAP-Rule" id="MF_00913"/>
    </source>
</evidence>
<dbReference type="InterPro" id="IPR001182">
    <property type="entry name" value="FtsW/RodA"/>
</dbReference>
<feature type="transmembrane region" description="Helical" evidence="16">
    <location>
        <begin position="82"/>
        <end position="103"/>
    </location>
</feature>
<sequence>MIRTPTKTILNKHDPLFLGTVVALLALGIIMVTSSSIVVAERRLGFPFYYTVHQGFCMLIGIAGAAVVACMPTKLWFRLSGLVMVVALITLVLVLIPGIGRVVNGSARWINLGFTAIQVSEFCKLAVVLYMASYVVRHNQDLKSKVSGFIRPMMLLSLVGALLVLEPDFGATVVILSTALAMLFLAGVPLWQFMVLLIMVALTLGVVAVSAPYRLQRLTSFLDPWAVQFDSGYQLTQALIAFGRGEWFGVGLGSSIQKLFYLPESHTDFIFAVLAEELGLVGALGTIGLYILFVWRGMIIGLNAEKRGDRFAAFVSYGISLWVGLQTLINIGVNTGVLPTKGLTLPFLSYGGSSVLIICIAVGLVVRVDYENRLAASRETTIGRYRK</sequence>
<evidence type="ECO:0000256" key="9">
    <source>
        <dbReference type="ARBA" id="ARBA00022984"/>
    </source>
</evidence>
<evidence type="ECO:0000256" key="14">
    <source>
        <dbReference type="ARBA" id="ARBA00038053"/>
    </source>
</evidence>
<evidence type="ECO:0000256" key="4">
    <source>
        <dbReference type="ARBA" id="ARBA00022618"/>
    </source>
</evidence>
<organism evidence="17">
    <name type="scientific">Candidatus Berkiella aquae</name>
    <dbReference type="NCBI Taxonomy" id="295108"/>
    <lineage>
        <taxon>Bacteria</taxon>
        <taxon>Pseudomonadati</taxon>
        <taxon>Pseudomonadota</taxon>
        <taxon>Gammaproteobacteria</taxon>
        <taxon>Candidatus Berkiellales</taxon>
        <taxon>Candidatus Berkiellaceae</taxon>
        <taxon>Candidatus Berkiella</taxon>
    </lineage>
</organism>
<dbReference type="UniPathway" id="UPA00219"/>
<dbReference type="GO" id="GO:0015648">
    <property type="term" value="F:lipid-linked peptidoglycan transporter activity"/>
    <property type="evidence" value="ECO:0007669"/>
    <property type="project" value="TreeGrafter"/>
</dbReference>
<dbReference type="PANTHER" id="PTHR30474:SF2">
    <property type="entry name" value="PEPTIDOGLYCAN GLYCOSYLTRANSFERASE FTSW-RELATED"/>
    <property type="match status" value="1"/>
</dbReference>
<keyword evidence="5 16" id="KW-0328">Glycosyltransferase</keyword>
<comment type="pathway">
    <text evidence="2 16">Cell wall biogenesis; peptidoglycan biosynthesis.</text>
</comment>
<comment type="similarity">
    <text evidence="14 16">Belongs to the SEDS family. FtsW subfamily.</text>
</comment>
<feature type="transmembrane region" description="Helical" evidence="16">
    <location>
        <begin position="109"/>
        <end position="136"/>
    </location>
</feature>
<dbReference type="GO" id="GO:0005886">
    <property type="term" value="C:plasma membrane"/>
    <property type="evidence" value="ECO:0007669"/>
    <property type="project" value="UniProtKB-SubCell"/>
</dbReference>
<dbReference type="GO" id="GO:0043093">
    <property type="term" value="P:FtsZ-dependent cytokinesis"/>
    <property type="evidence" value="ECO:0007669"/>
    <property type="project" value="UniProtKB-UniRule"/>
</dbReference>
<evidence type="ECO:0000256" key="5">
    <source>
        <dbReference type="ARBA" id="ARBA00022676"/>
    </source>
</evidence>
<keyword evidence="4 16" id="KW-0132">Cell division</keyword>
<dbReference type="EC" id="2.4.99.28" evidence="16"/>
<dbReference type="Pfam" id="PF01098">
    <property type="entry name" value="FTSW_RODA_SPOVE"/>
    <property type="match status" value="1"/>
</dbReference>
<feature type="transmembrane region" description="Helical" evidence="16">
    <location>
        <begin position="345"/>
        <end position="368"/>
    </location>
</feature>
<feature type="transmembrane region" description="Helical" evidence="16">
    <location>
        <begin position="148"/>
        <end position="165"/>
    </location>
</feature>
<evidence type="ECO:0000256" key="7">
    <source>
        <dbReference type="ARBA" id="ARBA00022692"/>
    </source>
</evidence>
<keyword evidence="9 16" id="KW-0573">Peptidoglycan synthesis</keyword>
<feature type="transmembrane region" description="Helical" evidence="16">
    <location>
        <begin position="16"/>
        <end position="40"/>
    </location>
</feature>
<evidence type="ECO:0000256" key="12">
    <source>
        <dbReference type="ARBA" id="ARBA00023306"/>
    </source>
</evidence>
<name>A0A0Q9YT36_9GAMM</name>
<evidence type="ECO:0000256" key="13">
    <source>
        <dbReference type="ARBA" id="ARBA00023316"/>
    </source>
</evidence>
<evidence type="ECO:0000256" key="11">
    <source>
        <dbReference type="ARBA" id="ARBA00023136"/>
    </source>
</evidence>